<organism evidence="2 3">
    <name type="scientific">Corynebacterium genitalium ATCC 33030</name>
    <dbReference type="NCBI Taxonomy" id="585529"/>
    <lineage>
        <taxon>Bacteria</taxon>
        <taxon>Bacillati</taxon>
        <taxon>Actinomycetota</taxon>
        <taxon>Actinomycetes</taxon>
        <taxon>Mycobacteriales</taxon>
        <taxon>Corynebacteriaceae</taxon>
        <taxon>Corynebacterium</taxon>
    </lineage>
</organism>
<protein>
    <submittedName>
        <fullName evidence="2">Uncharacterized protein</fullName>
    </submittedName>
</protein>
<name>D7WBX2_9CORY</name>
<dbReference type="HOGENOM" id="CLU_2245404_0_0_11"/>
<evidence type="ECO:0000313" key="3">
    <source>
        <dbReference type="Proteomes" id="UP000004208"/>
    </source>
</evidence>
<dbReference type="EMBL" id="ACLJ02000002">
    <property type="protein sequence ID" value="EFK54601.1"/>
    <property type="molecule type" value="Genomic_DNA"/>
</dbReference>
<feature type="region of interest" description="Disordered" evidence="1">
    <location>
        <begin position="63"/>
        <end position="85"/>
    </location>
</feature>
<dbReference type="Proteomes" id="UP000004208">
    <property type="component" value="Unassembled WGS sequence"/>
</dbReference>
<feature type="compositionally biased region" description="Low complexity" evidence="1">
    <location>
        <begin position="72"/>
        <end position="82"/>
    </location>
</feature>
<evidence type="ECO:0000256" key="1">
    <source>
        <dbReference type="SAM" id="MobiDB-lite"/>
    </source>
</evidence>
<accession>D7WBX2</accession>
<proteinExistence type="predicted"/>
<reference evidence="2" key="1">
    <citation type="submission" date="2010-06" db="EMBL/GenBank/DDBJ databases">
        <authorList>
            <person name="Muzny D."/>
            <person name="Qin X."/>
            <person name="Buhay C."/>
            <person name="Dugan-Rocha S."/>
            <person name="Ding Y."/>
            <person name="Chen G."/>
            <person name="Hawes A."/>
            <person name="Holder M."/>
            <person name="Jhangiani S."/>
            <person name="Johnson A."/>
            <person name="Khan Z."/>
            <person name="Li Z."/>
            <person name="Liu W."/>
            <person name="Liu X."/>
            <person name="Perez L."/>
            <person name="Shen H."/>
            <person name="Wang Q."/>
            <person name="Watt J."/>
            <person name="Xi L."/>
            <person name="Xin Y."/>
            <person name="Zhou J."/>
            <person name="Deng J."/>
            <person name="Jiang H."/>
            <person name="Liu Y."/>
            <person name="Qu J."/>
            <person name="Song X.-Z."/>
            <person name="Zhang L."/>
            <person name="Villasana D."/>
            <person name="Johnson A."/>
            <person name="Liu J."/>
            <person name="Liyanage D."/>
            <person name="Lorensuhewa L."/>
            <person name="Robinson T."/>
            <person name="Song A."/>
            <person name="Song B.-B."/>
            <person name="Dinh H."/>
            <person name="Thornton R."/>
            <person name="Coyle M."/>
            <person name="Francisco L."/>
            <person name="Jackson L."/>
            <person name="Javaid M."/>
            <person name="Korchina V."/>
            <person name="Kovar C."/>
            <person name="Mata R."/>
            <person name="Mathew T."/>
            <person name="Ngo R."/>
            <person name="Nguyen L."/>
            <person name="Nguyen N."/>
            <person name="Okwuonu G."/>
            <person name="Ongeri F."/>
            <person name="Pham C."/>
            <person name="Simmons D."/>
            <person name="Wilczek-Boney K."/>
            <person name="Hale W."/>
            <person name="Jakkamsetti A."/>
            <person name="Pham P."/>
            <person name="Ruth R."/>
            <person name="San Lucas F."/>
            <person name="Warren J."/>
            <person name="Zhang J."/>
            <person name="Zhao Z."/>
            <person name="Zhou C."/>
            <person name="Zhu D."/>
            <person name="Lee S."/>
            <person name="Bess C."/>
            <person name="Blankenburg K."/>
            <person name="Forbes L."/>
            <person name="Fu Q."/>
            <person name="Gubbala S."/>
            <person name="Hirani K."/>
            <person name="Jayaseelan J.C."/>
            <person name="Lara F."/>
            <person name="Munidasa M."/>
            <person name="Palculict T."/>
            <person name="Patil S."/>
            <person name="Pu L.-L."/>
            <person name="Saada N."/>
            <person name="Tang L."/>
            <person name="Weissenberger G."/>
            <person name="Zhu Y."/>
            <person name="Hemphill L."/>
            <person name="Shang Y."/>
            <person name="Youmans B."/>
            <person name="Ayvaz T."/>
            <person name="Ross M."/>
            <person name="Santibanez J."/>
            <person name="Aqrawi P."/>
            <person name="Gross S."/>
            <person name="Joshi V."/>
            <person name="Fowler G."/>
            <person name="Nazareth L."/>
            <person name="Reid J."/>
            <person name="Worley K."/>
            <person name="Petrosino J."/>
            <person name="Highlander S."/>
            <person name="Gibbs R."/>
        </authorList>
    </citation>
    <scope>NUCLEOTIDE SEQUENCE [LARGE SCALE GENOMIC DNA]</scope>
    <source>
        <strain evidence="2">ATCC 33030</strain>
    </source>
</reference>
<dbReference type="STRING" id="585529.HMPREF0291_10981"/>
<sequence>MSEATDDGARERWAARRRLVKQQTKALDSVDRAELIAQQQAWVREAQALTDLPLAITGGAEEVAAIPRPRGPRGSPRTRSWPRIPPWCRAPGMICASTTRPTPG</sequence>
<evidence type="ECO:0000313" key="2">
    <source>
        <dbReference type="EMBL" id="EFK54601.1"/>
    </source>
</evidence>
<comment type="caution">
    <text evidence="2">The sequence shown here is derived from an EMBL/GenBank/DDBJ whole genome shotgun (WGS) entry which is preliminary data.</text>
</comment>
<dbReference type="AlphaFoldDB" id="D7WBX2"/>
<keyword evidence="3" id="KW-1185">Reference proteome</keyword>
<gene>
    <name evidence="2" type="ORF">HMPREF0291_10981</name>
</gene>